<keyword evidence="4" id="KW-1185">Reference proteome</keyword>
<protein>
    <submittedName>
        <fullName evidence="3">Uncharacterized protein</fullName>
    </submittedName>
</protein>
<sequence length="651" mass="75089">MFQHSVNGDIFFKDRKSKGSRLLLPGYGRPLDFSPTEKNIYGVESRSMFPSALDDRDIENGYTELPAQTLREIGMMRVMEDLTDIPEWWEKINDPRTADSWKEKALDSGADITPNMANWIIDELKFKAMVYAMSQAVGLYNGSITKSDSVMLQSLLERLRIDVRELDYSEPELQFFHPGILGRQRDLLAVALYPLVYGKTRILPDRILKLDEALTFAGQGEVIGVPRESGLTREDMAWRVAAREDIQVRPYSRNFQMLPADLELGEDSRWHFVSYINNLHPEKHRHIYKLIEDAFNCIIPQLNMAMTPLKDPLHSRARIEYRKAEYHPISENVRHSEPQIKPKETQSEFEQRYETWRGENFEAVQPDVGTFIPWAVPHGLAGKLPADLPSAVRIEREVSLNDDYGNRGLQVITRIISIDLNPGEPYWQSDWHLDGQMVGTWKEPVLPERRLRLAKLTVGNSQNEHICTSAYIMFENDNLEDPVIEFRSHVERVALSEVEHDPQDFIWLKQVFGLCNGEPAIQRPGSIKCRVGRSVIFPSTVQYRFTHYELKDKSRAGHARALVFFLIDPNIRIISTANCPPQRLDWTLDIRGDEEDKKAAMVAIALDNRDKKDAMPMSLDEALKLRYEFLSELIEFTKYQQVAFESPILEL</sequence>
<name>A0A9W9XI91_9EURO</name>
<dbReference type="RefSeq" id="XP_056793774.1">
    <property type="nucleotide sequence ID" value="XM_056931743.1"/>
</dbReference>
<dbReference type="PANTHER" id="PTHR33119">
    <property type="entry name" value="IFI3P"/>
    <property type="match status" value="1"/>
</dbReference>
<feature type="domain" description="DUF4246" evidence="1">
    <location>
        <begin position="115"/>
        <end position="587"/>
    </location>
</feature>
<comment type="caution">
    <text evidence="3">The sequence shown here is derived from an EMBL/GenBank/DDBJ whole genome shotgun (WGS) entry which is preliminary data.</text>
</comment>
<dbReference type="InterPro" id="IPR049207">
    <property type="entry name" value="DUF4246_N"/>
</dbReference>
<evidence type="ECO:0000313" key="3">
    <source>
        <dbReference type="EMBL" id="KAJ5493394.1"/>
    </source>
</evidence>
<dbReference type="Pfam" id="PF21666">
    <property type="entry name" value="DUF4246_N"/>
    <property type="match status" value="1"/>
</dbReference>
<dbReference type="InterPro" id="IPR049192">
    <property type="entry name" value="DUF4246_C"/>
</dbReference>
<accession>A0A9W9XI91</accession>
<feature type="domain" description="DUF4246" evidence="2">
    <location>
        <begin position="24"/>
        <end position="103"/>
    </location>
</feature>
<dbReference type="AlphaFoldDB" id="A0A9W9XI91"/>
<reference evidence="3" key="1">
    <citation type="submission" date="2022-12" db="EMBL/GenBank/DDBJ databases">
        <authorList>
            <person name="Petersen C."/>
        </authorList>
    </citation>
    <scope>NUCLEOTIDE SEQUENCE</scope>
    <source>
        <strain evidence="3">IBT 30728</strain>
    </source>
</reference>
<evidence type="ECO:0000259" key="1">
    <source>
        <dbReference type="Pfam" id="PF14033"/>
    </source>
</evidence>
<dbReference type="PANTHER" id="PTHR33119:SF1">
    <property type="entry name" value="FE2OG DIOXYGENASE DOMAIN-CONTAINING PROTEIN"/>
    <property type="match status" value="1"/>
</dbReference>
<dbReference type="EMBL" id="JAPWDQ010000002">
    <property type="protein sequence ID" value="KAJ5493394.1"/>
    <property type="molecule type" value="Genomic_DNA"/>
</dbReference>
<dbReference type="Pfam" id="PF14033">
    <property type="entry name" value="DUF4246"/>
    <property type="match status" value="1"/>
</dbReference>
<proteinExistence type="predicted"/>
<evidence type="ECO:0000259" key="2">
    <source>
        <dbReference type="Pfam" id="PF21666"/>
    </source>
</evidence>
<reference evidence="3" key="2">
    <citation type="journal article" date="2023" name="IMA Fungus">
        <title>Comparative genomic study of the Penicillium genus elucidates a diverse pangenome and 15 lateral gene transfer events.</title>
        <authorList>
            <person name="Petersen C."/>
            <person name="Sorensen T."/>
            <person name="Nielsen M.R."/>
            <person name="Sondergaard T.E."/>
            <person name="Sorensen J.L."/>
            <person name="Fitzpatrick D.A."/>
            <person name="Frisvad J.C."/>
            <person name="Nielsen K.L."/>
        </authorList>
    </citation>
    <scope>NUCLEOTIDE SEQUENCE</scope>
    <source>
        <strain evidence="3">IBT 30728</strain>
    </source>
</reference>
<evidence type="ECO:0000313" key="4">
    <source>
        <dbReference type="Proteomes" id="UP001148312"/>
    </source>
</evidence>
<dbReference type="Proteomes" id="UP001148312">
    <property type="component" value="Unassembled WGS sequence"/>
</dbReference>
<organism evidence="3 4">
    <name type="scientific">Penicillium diatomitis</name>
    <dbReference type="NCBI Taxonomy" id="2819901"/>
    <lineage>
        <taxon>Eukaryota</taxon>
        <taxon>Fungi</taxon>
        <taxon>Dikarya</taxon>
        <taxon>Ascomycota</taxon>
        <taxon>Pezizomycotina</taxon>
        <taxon>Eurotiomycetes</taxon>
        <taxon>Eurotiomycetidae</taxon>
        <taxon>Eurotiales</taxon>
        <taxon>Aspergillaceae</taxon>
        <taxon>Penicillium</taxon>
    </lineage>
</organism>
<dbReference type="InterPro" id="IPR025340">
    <property type="entry name" value="DUF4246"/>
</dbReference>
<dbReference type="GeneID" id="81621992"/>
<gene>
    <name evidence="3" type="ORF">N7539_002140</name>
</gene>